<organism evidence="1 2">
    <name type="scientific">Penicillium italicum</name>
    <name type="common">Blue mold</name>
    <dbReference type="NCBI Taxonomy" id="40296"/>
    <lineage>
        <taxon>Eukaryota</taxon>
        <taxon>Fungi</taxon>
        <taxon>Dikarya</taxon>
        <taxon>Ascomycota</taxon>
        <taxon>Pezizomycotina</taxon>
        <taxon>Eurotiomycetes</taxon>
        <taxon>Eurotiomycetidae</taxon>
        <taxon>Eurotiales</taxon>
        <taxon>Aspergillaceae</taxon>
        <taxon>Penicillium</taxon>
    </lineage>
</organism>
<keyword evidence="2" id="KW-1185">Reference proteome</keyword>
<dbReference type="OrthoDB" id="3477330at2759"/>
<dbReference type="EMBL" id="JQGA01001262">
    <property type="protein sequence ID" value="KGO67734.1"/>
    <property type="molecule type" value="Genomic_DNA"/>
</dbReference>
<protein>
    <submittedName>
        <fullName evidence="1">Uncharacterized protein</fullName>
    </submittedName>
</protein>
<dbReference type="STRING" id="40296.A0A0A2KIZ5"/>
<dbReference type="HOGENOM" id="CLU_1251038_0_0_1"/>
<comment type="caution">
    <text evidence="1">The sequence shown here is derived from an EMBL/GenBank/DDBJ whole genome shotgun (WGS) entry which is preliminary data.</text>
</comment>
<dbReference type="PhylomeDB" id="A0A0A2KIZ5"/>
<gene>
    <name evidence="1" type="ORF">PITC_000720</name>
</gene>
<proteinExistence type="predicted"/>
<sequence length="216" mass="24950">MPFKSPFGSLAGITPTTLQAITKTEELAETIEAYEWDNLPVPKEHTRSITQLSNQLQEFQPADDMELNFYPGLDARRIINNNLEVAWYLAACIYFHNRLLKTFNDDIPINMGKMLKCLFRAEEIKEWLEPDLMKRDAPVIFPAFLGACNSSDRDSWFALWSLMQEYEHLNITGKWMAVKAIWNEMDKEKKSWVGVVKVSDENPLRLSDFFGGSVFT</sequence>
<reference evidence="1 2" key="1">
    <citation type="journal article" date="2015" name="Mol. Plant Microbe Interact.">
        <title>Genome, transcriptome, and functional analyses of Penicillium expansum provide new insights into secondary metabolism and pathogenicity.</title>
        <authorList>
            <person name="Ballester A.R."/>
            <person name="Marcet-Houben M."/>
            <person name="Levin E."/>
            <person name="Sela N."/>
            <person name="Selma-Lazaro C."/>
            <person name="Carmona L."/>
            <person name="Wisniewski M."/>
            <person name="Droby S."/>
            <person name="Gonzalez-Candelas L."/>
            <person name="Gabaldon T."/>
        </authorList>
    </citation>
    <scope>NUCLEOTIDE SEQUENCE [LARGE SCALE GENOMIC DNA]</scope>
    <source>
        <strain evidence="1 2">PHI-1</strain>
    </source>
</reference>
<evidence type="ECO:0000313" key="1">
    <source>
        <dbReference type="EMBL" id="KGO67734.1"/>
    </source>
</evidence>
<dbReference type="Pfam" id="PF11951">
    <property type="entry name" value="Fungal_trans_2"/>
    <property type="match status" value="1"/>
</dbReference>
<dbReference type="OMA" id="WLPNREL"/>
<dbReference type="Proteomes" id="UP000030104">
    <property type="component" value="Unassembled WGS sequence"/>
</dbReference>
<accession>A0A0A2KIZ5</accession>
<dbReference type="AlphaFoldDB" id="A0A0A2KIZ5"/>
<dbReference type="InterPro" id="IPR021858">
    <property type="entry name" value="Fun_TF"/>
</dbReference>
<name>A0A0A2KIZ5_PENIT</name>
<evidence type="ECO:0000313" key="2">
    <source>
        <dbReference type="Proteomes" id="UP000030104"/>
    </source>
</evidence>